<feature type="region of interest" description="Disordered" evidence="1">
    <location>
        <begin position="1"/>
        <end position="21"/>
    </location>
</feature>
<proteinExistence type="predicted"/>
<reference evidence="2 3" key="1">
    <citation type="submission" date="2019-03" db="EMBL/GenBank/DDBJ databases">
        <title>Genomic analyses of the natural microbiome of Caenorhabditis elegans.</title>
        <authorList>
            <person name="Samuel B."/>
        </authorList>
    </citation>
    <scope>NUCLEOTIDE SEQUENCE [LARGE SCALE GENOMIC DNA]</scope>
    <source>
        <strain evidence="2 3">JUb65</strain>
    </source>
</reference>
<sequence>MLVRMSIANSFDPSQGRAIPEDQLTESGLELDEDPAMLGISFDVVGGASADPAAVSPVDIAVPSAPTSADSSD</sequence>
<dbReference type="Proteomes" id="UP000295764">
    <property type="component" value="Unassembled WGS sequence"/>
</dbReference>
<organism evidence="2 3">
    <name type="scientific">Curtobacterium flaccumfaciens</name>
    <dbReference type="NCBI Taxonomy" id="2035"/>
    <lineage>
        <taxon>Bacteria</taxon>
        <taxon>Bacillati</taxon>
        <taxon>Actinomycetota</taxon>
        <taxon>Actinomycetes</taxon>
        <taxon>Micrococcales</taxon>
        <taxon>Microbacteriaceae</taxon>
        <taxon>Curtobacterium</taxon>
    </lineage>
</organism>
<gene>
    <name evidence="2" type="ORF">EDF64_103315</name>
</gene>
<dbReference type="EMBL" id="SNVW01000003">
    <property type="protein sequence ID" value="TDN45391.1"/>
    <property type="molecule type" value="Genomic_DNA"/>
</dbReference>
<accession>A0A4R6DKQ1</accession>
<dbReference type="STRING" id="2035.RU06_02990"/>
<dbReference type="AlphaFoldDB" id="A0A4R6DKQ1"/>
<evidence type="ECO:0000313" key="3">
    <source>
        <dbReference type="Proteomes" id="UP000295764"/>
    </source>
</evidence>
<evidence type="ECO:0000256" key="1">
    <source>
        <dbReference type="SAM" id="MobiDB-lite"/>
    </source>
</evidence>
<comment type="caution">
    <text evidence="2">The sequence shown here is derived from an EMBL/GenBank/DDBJ whole genome shotgun (WGS) entry which is preliminary data.</text>
</comment>
<protein>
    <submittedName>
        <fullName evidence="2">Uncharacterized protein</fullName>
    </submittedName>
</protein>
<evidence type="ECO:0000313" key="2">
    <source>
        <dbReference type="EMBL" id="TDN45391.1"/>
    </source>
</evidence>
<name>A0A4R6DKQ1_9MICO</name>